<keyword evidence="2" id="KW-0472">Membrane</keyword>
<proteinExistence type="predicted"/>
<feature type="transmembrane region" description="Helical" evidence="2">
    <location>
        <begin position="59"/>
        <end position="85"/>
    </location>
</feature>
<keyword evidence="4" id="KW-1185">Reference proteome</keyword>
<keyword evidence="2" id="KW-1133">Transmembrane helix</keyword>
<comment type="caution">
    <text evidence="3">The sequence shown here is derived from an EMBL/GenBank/DDBJ whole genome shotgun (WGS) entry which is preliminary data.</text>
</comment>
<evidence type="ECO:0000256" key="2">
    <source>
        <dbReference type="SAM" id="Phobius"/>
    </source>
</evidence>
<evidence type="ECO:0000313" key="3">
    <source>
        <dbReference type="EMBL" id="TWI59813.1"/>
    </source>
</evidence>
<keyword evidence="3" id="KW-0804">Transcription</keyword>
<keyword evidence="3" id="KW-0240">DNA-directed RNA polymerase</keyword>
<feature type="compositionally biased region" description="Basic and acidic residues" evidence="1">
    <location>
        <begin position="1"/>
        <end position="24"/>
    </location>
</feature>
<protein>
    <submittedName>
        <fullName evidence="3">DNA-directed RNA polymerase subunit beta</fullName>
    </submittedName>
</protein>
<dbReference type="AlphaFoldDB" id="A0A562QT39"/>
<dbReference type="InterPro" id="IPR024596">
    <property type="entry name" value="RNApol_su_b/EpuA"/>
</dbReference>
<sequence>MTEQELEKQKQTKDVEHTEEKDLSQEANTSQSEKQLENDENIKRHDRRVRKPRLRIFPIWLRILVSIVLIGGSLLLGIIFGYGVIGDGNPTDALSLETWYHIINIIRGKE</sequence>
<accession>A0A562QT39</accession>
<dbReference type="EMBL" id="VLKZ01000001">
    <property type="protein sequence ID" value="TWI59813.1"/>
    <property type="molecule type" value="Genomic_DNA"/>
</dbReference>
<evidence type="ECO:0000313" key="4">
    <source>
        <dbReference type="Proteomes" id="UP000315711"/>
    </source>
</evidence>
<dbReference type="RefSeq" id="WP_144448642.1">
    <property type="nucleotide sequence ID" value="NZ_VLKZ01000001.1"/>
</dbReference>
<keyword evidence="2" id="KW-0812">Transmembrane</keyword>
<organism evidence="3 4">
    <name type="scientific">Halalkalibacter nanhaiisediminis</name>
    <dbReference type="NCBI Taxonomy" id="688079"/>
    <lineage>
        <taxon>Bacteria</taxon>
        <taxon>Bacillati</taxon>
        <taxon>Bacillota</taxon>
        <taxon>Bacilli</taxon>
        <taxon>Bacillales</taxon>
        <taxon>Bacillaceae</taxon>
        <taxon>Halalkalibacter</taxon>
    </lineage>
</organism>
<dbReference type="Pfam" id="PF11772">
    <property type="entry name" value="EpuA"/>
    <property type="match status" value="1"/>
</dbReference>
<dbReference type="Proteomes" id="UP000315711">
    <property type="component" value="Unassembled WGS sequence"/>
</dbReference>
<reference evidence="3 4" key="1">
    <citation type="journal article" date="2015" name="Stand. Genomic Sci.">
        <title>Genomic Encyclopedia of Bacterial and Archaeal Type Strains, Phase III: the genomes of soil and plant-associated and newly described type strains.</title>
        <authorList>
            <person name="Whitman W.B."/>
            <person name="Woyke T."/>
            <person name="Klenk H.P."/>
            <person name="Zhou Y."/>
            <person name="Lilburn T.G."/>
            <person name="Beck B.J."/>
            <person name="De Vos P."/>
            <person name="Vandamme P."/>
            <person name="Eisen J.A."/>
            <person name="Garrity G."/>
            <person name="Hugenholtz P."/>
            <person name="Kyrpides N.C."/>
        </authorList>
    </citation>
    <scope>NUCLEOTIDE SEQUENCE [LARGE SCALE GENOMIC DNA]</scope>
    <source>
        <strain evidence="3 4">CGMCC 1.10116</strain>
    </source>
</reference>
<dbReference type="GO" id="GO:0000428">
    <property type="term" value="C:DNA-directed RNA polymerase complex"/>
    <property type="evidence" value="ECO:0007669"/>
    <property type="project" value="UniProtKB-KW"/>
</dbReference>
<name>A0A562QT39_9BACI</name>
<dbReference type="OrthoDB" id="2300232at2"/>
<evidence type="ECO:0000256" key="1">
    <source>
        <dbReference type="SAM" id="MobiDB-lite"/>
    </source>
</evidence>
<gene>
    <name evidence="3" type="ORF">IQ10_00235</name>
</gene>
<feature type="compositionally biased region" description="Basic and acidic residues" evidence="1">
    <location>
        <begin position="34"/>
        <end position="43"/>
    </location>
</feature>
<feature type="region of interest" description="Disordered" evidence="1">
    <location>
        <begin position="1"/>
        <end position="44"/>
    </location>
</feature>